<keyword evidence="4" id="KW-1185">Reference proteome</keyword>
<proteinExistence type="predicted"/>
<protein>
    <submittedName>
        <fullName evidence="3">Uncharacterized protein</fullName>
    </submittedName>
</protein>
<evidence type="ECO:0000256" key="2">
    <source>
        <dbReference type="SAM" id="SignalP"/>
    </source>
</evidence>
<feature type="chain" id="PRO_5047217895" evidence="2">
    <location>
        <begin position="22"/>
        <end position="121"/>
    </location>
</feature>
<feature type="signal peptide" evidence="2">
    <location>
        <begin position="1"/>
        <end position="21"/>
    </location>
</feature>
<dbReference type="EMBL" id="JAUYVT010000019">
    <property type="protein sequence ID" value="MDP2566323.1"/>
    <property type="molecule type" value="Genomic_DNA"/>
</dbReference>
<organism evidence="3 4">
    <name type="scientific">Pseudoalteromonas marina</name>
    <dbReference type="NCBI Taxonomy" id="267375"/>
    <lineage>
        <taxon>Bacteria</taxon>
        <taxon>Pseudomonadati</taxon>
        <taxon>Pseudomonadota</taxon>
        <taxon>Gammaproteobacteria</taxon>
        <taxon>Alteromonadales</taxon>
        <taxon>Pseudoalteromonadaceae</taxon>
        <taxon>Pseudoalteromonas</taxon>
    </lineage>
</organism>
<keyword evidence="2" id="KW-0732">Signal</keyword>
<comment type="caution">
    <text evidence="3">The sequence shown here is derived from an EMBL/GenBank/DDBJ whole genome shotgun (WGS) entry which is preliminary data.</text>
</comment>
<evidence type="ECO:0000313" key="3">
    <source>
        <dbReference type="EMBL" id="MDP2566323.1"/>
    </source>
</evidence>
<dbReference type="RefSeq" id="WP_305472941.1">
    <property type="nucleotide sequence ID" value="NZ_JAUYVT010000019.1"/>
</dbReference>
<feature type="compositionally biased region" description="Basic residues" evidence="1">
    <location>
        <begin position="31"/>
        <end position="44"/>
    </location>
</feature>
<dbReference type="Proteomes" id="UP001177212">
    <property type="component" value="Unassembled WGS sequence"/>
</dbReference>
<feature type="region of interest" description="Disordered" evidence="1">
    <location>
        <begin position="20"/>
        <end position="66"/>
    </location>
</feature>
<evidence type="ECO:0000256" key="1">
    <source>
        <dbReference type="SAM" id="MobiDB-lite"/>
    </source>
</evidence>
<name>A0ABT9FHP8_9GAMM</name>
<gene>
    <name evidence="3" type="ORF">Q8W34_16870</name>
</gene>
<evidence type="ECO:0000313" key="4">
    <source>
        <dbReference type="Proteomes" id="UP001177212"/>
    </source>
</evidence>
<sequence>MKAAIYATFITLALSSVGAQANPNKDNHGQHQGKKVGHKKHKHHDYNSLSKKEKKQLLRAGWTPPGKNKRYHTGDILEVDIYKRGRVVERSRNNGTVSIEIDRKIIHLVHDTREILSILSR</sequence>
<accession>A0ABT9FHP8</accession>
<reference evidence="3" key="1">
    <citation type="submission" date="2023-07" db="EMBL/GenBank/DDBJ databases">
        <title>Genome content predicts the carbon catabolic preferences of heterotrophic bacteria.</title>
        <authorList>
            <person name="Gralka M."/>
        </authorList>
    </citation>
    <scope>NUCLEOTIDE SEQUENCE</scope>
    <source>
        <strain evidence="3">4G09</strain>
    </source>
</reference>